<sequence>MEANKAKDDVNSSSSEEEEIPMAAKREGKIKILDPHKQTAKKTGPPATPRELRLIKTSHKYLKRLEESNVALEELKQQITKQAEELQQKNEFITLLKTKLDYKDEEISDLRSRVDQLGRQSDMWHERFITANSSYKELKHAVWRLGNF</sequence>
<name>A2FQ05_TRIV3</name>
<accession>A2FQ05</accession>
<feature type="region of interest" description="Disordered" evidence="2">
    <location>
        <begin position="1"/>
        <end position="49"/>
    </location>
</feature>
<dbReference type="VEuPathDB" id="TrichDB:TVAGG3_0019770"/>
<gene>
    <name evidence="3" type="ORF">TVAG_007470</name>
</gene>
<evidence type="ECO:0000256" key="2">
    <source>
        <dbReference type="SAM" id="MobiDB-lite"/>
    </source>
</evidence>
<dbReference type="InParanoid" id="A2FQ05"/>
<evidence type="ECO:0000313" key="4">
    <source>
        <dbReference type="Proteomes" id="UP000001542"/>
    </source>
</evidence>
<feature type="coiled-coil region" evidence="1">
    <location>
        <begin position="58"/>
        <end position="96"/>
    </location>
</feature>
<dbReference type="AlphaFoldDB" id="A2FQ05"/>
<keyword evidence="1" id="KW-0175">Coiled coil</keyword>
<dbReference type="RefSeq" id="XP_001305953.1">
    <property type="nucleotide sequence ID" value="XM_001305952.1"/>
</dbReference>
<dbReference type="EMBL" id="DS113934">
    <property type="protein sequence ID" value="EAX93023.1"/>
    <property type="molecule type" value="Genomic_DNA"/>
</dbReference>
<evidence type="ECO:0000313" key="3">
    <source>
        <dbReference type="EMBL" id="EAX93023.1"/>
    </source>
</evidence>
<feature type="compositionally biased region" description="Basic and acidic residues" evidence="2">
    <location>
        <begin position="1"/>
        <end position="10"/>
    </location>
</feature>
<protein>
    <submittedName>
        <fullName evidence="3">Uncharacterized protein</fullName>
    </submittedName>
</protein>
<feature type="compositionally biased region" description="Basic and acidic residues" evidence="2">
    <location>
        <begin position="24"/>
        <end position="37"/>
    </location>
</feature>
<reference evidence="3" key="2">
    <citation type="journal article" date="2007" name="Science">
        <title>Draft genome sequence of the sexually transmitted pathogen Trichomonas vaginalis.</title>
        <authorList>
            <person name="Carlton J.M."/>
            <person name="Hirt R.P."/>
            <person name="Silva J.C."/>
            <person name="Delcher A.L."/>
            <person name="Schatz M."/>
            <person name="Zhao Q."/>
            <person name="Wortman J.R."/>
            <person name="Bidwell S.L."/>
            <person name="Alsmark U.C.M."/>
            <person name="Besteiro S."/>
            <person name="Sicheritz-Ponten T."/>
            <person name="Noel C.J."/>
            <person name="Dacks J.B."/>
            <person name="Foster P.G."/>
            <person name="Simillion C."/>
            <person name="Van de Peer Y."/>
            <person name="Miranda-Saavedra D."/>
            <person name="Barton G.J."/>
            <person name="Westrop G.D."/>
            <person name="Mueller S."/>
            <person name="Dessi D."/>
            <person name="Fiori P.L."/>
            <person name="Ren Q."/>
            <person name="Paulsen I."/>
            <person name="Zhang H."/>
            <person name="Bastida-Corcuera F.D."/>
            <person name="Simoes-Barbosa A."/>
            <person name="Brown M.T."/>
            <person name="Hayes R.D."/>
            <person name="Mukherjee M."/>
            <person name="Okumura C.Y."/>
            <person name="Schneider R."/>
            <person name="Smith A.J."/>
            <person name="Vanacova S."/>
            <person name="Villalvazo M."/>
            <person name="Haas B.J."/>
            <person name="Pertea M."/>
            <person name="Feldblyum T.V."/>
            <person name="Utterback T.R."/>
            <person name="Shu C.L."/>
            <person name="Osoegawa K."/>
            <person name="de Jong P.J."/>
            <person name="Hrdy I."/>
            <person name="Horvathova L."/>
            <person name="Zubacova Z."/>
            <person name="Dolezal P."/>
            <person name="Malik S.B."/>
            <person name="Logsdon J.M. Jr."/>
            <person name="Henze K."/>
            <person name="Gupta A."/>
            <person name="Wang C.C."/>
            <person name="Dunne R.L."/>
            <person name="Upcroft J.A."/>
            <person name="Upcroft P."/>
            <person name="White O."/>
            <person name="Salzberg S.L."/>
            <person name="Tang P."/>
            <person name="Chiu C.-H."/>
            <person name="Lee Y.-S."/>
            <person name="Embley T.M."/>
            <person name="Coombs G.H."/>
            <person name="Mottram J.C."/>
            <person name="Tachezy J."/>
            <person name="Fraser-Liggett C.M."/>
            <person name="Johnson P.J."/>
        </authorList>
    </citation>
    <scope>NUCLEOTIDE SEQUENCE [LARGE SCALE GENOMIC DNA]</scope>
    <source>
        <strain evidence="3">G3</strain>
    </source>
</reference>
<reference evidence="3" key="1">
    <citation type="submission" date="2006-10" db="EMBL/GenBank/DDBJ databases">
        <authorList>
            <person name="Amadeo P."/>
            <person name="Zhao Q."/>
            <person name="Wortman J."/>
            <person name="Fraser-Liggett C."/>
            <person name="Carlton J."/>
        </authorList>
    </citation>
    <scope>NUCLEOTIDE SEQUENCE</scope>
    <source>
        <strain evidence="3">G3</strain>
    </source>
</reference>
<dbReference type="KEGG" id="tva:4750740"/>
<keyword evidence="4" id="KW-1185">Reference proteome</keyword>
<dbReference type="Gene3D" id="1.20.5.490">
    <property type="entry name" value="Single helix bin"/>
    <property type="match status" value="1"/>
</dbReference>
<dbReference type="Proteomes" id="UP000001542">
    <property type="component" value="Unassembled WGS sequence"/>
</dbReference>
<evidence type="ECO:0000256" key="1">
    <source>
        <dbReference type="SAM" id="Coils"/>
    </source>
</evidence>
<dbReference type="VEuPathDB" id="TrichDB:TVAG_007470"/>
<organism evidence="3 4">
    <name type="scientific">Trichomonas vaginalis (strain ATCC PRA-98 / G3)</name>
    <dbReference type="NCBI Taxonomy" id="412133"/>
    <lineage>
        <taxon>Eukaryota</taxon>
        <taxon>Metamonada</taxon>
        <taxon>Parabasalia</taxon>
        <taxon>Trichomonadida</taxon>
        <taxon>Trichomonadidae</taxon>
        <taxon>Trichomonas</taxon>
    </lineage>
</organism>
<proteinExistence type="predicted"/>
<dbReference type="SMR" id="A2FQ05"/>